<evidence type="ECO:0000313" key="1">
    <source>
        <dbReference type="EMBL" id="SVE51378.1"/>
    </source>
</evidence>
<sequence length="45" mass="4849">VEHKLFGKGKILAVEGDGGTAKLTIIFTGNVHKKIIAKYANLIQL</sequence>
<name>A0A383E5N2_9ZZZZ</name>
<accession>A0A383E5N2</accession>
<dbReference type="Pfam" id="PF21196">
    <property type="entry name" value="PcrA_UvrD_tudor"/>
    <property type="match status" value="1"/>
</dbReference>
<reference evidence="1" key="1">
    <citation type="submission" date="2018-05" db="EMBL/GenBank/DDBJ databases">
        <authorList>
            <person name="Lanie J.A."/>
            <person name="Ng W.-L."/>
            <person name="Kazmierczak K.M."/>
            <person name="Andrzejewski T.M."/>
            <person name="Davidsen T.M."/>
            <person name="Wayne K.J."/>
            <person name="Tettelin H."/>
            <person name="Glass J.I."/>
            <person name="Rusch D."/>
            <person name="Podicherti R."/>
            <person name="Tsui H.-C.T."/>
            <person name="Winkler M.E."/>
        </authorList>
    </citation>
    <scope>NUCLEOTIDE SEQUENCE</scope>
</reference>
<protein>
    <submittedName>
        <fullName evidence="1">Uncharacterized protein</fullName>
    </submittedName>
</protein>
<dbReference type="EMBL" id="UINC01222546">
    <property type="protein sequence ID" value="SVE51378.1"/>
    <property type="molecule type" value="Genomic_DNA"/>
</dbReference>
<gene>
    <name evidence="1" type="ORF">METZ01_LOCUS504232</name>
</gene>
<dbReference type="AlphaFoldDB" id="A0A383E5N2"/>
<proteinExistence type="predicted"/>
<feature type="non-terminal residue" evidence="1">
    <location>
        <position position="1"/>
    </location>
</feature>
<organism evidence="1">
    <name type="scientific">marine metagenome</name>
    <dbReference type="NCBI Taxonomy" id="408172"/>
    <lineage>
        <taxon>unclassified sequences</taxon>
        <taxon>metagenomes</taxon>
        <taxon>ecological metagenomes</taxon>
    </lineage>
</organism>